<comment type="caution">
    <text evidence="2">The sequence shown here is derived from an EMBL/GenBank/DDBJ whole genome shotgun (WGS) entry which is preliminary data.</text>
</comment>
<keyword evidence="3" id="KW-1185">Reference proteome</keyword>
<feature type="compositionally biased region" description="Basic residues" evidence="1">
    <location>
        <begin position="181"/>
        <end position="193"/>
    </location>
</feature>
<dbReference type="OrthoDB" id="10593397at2759"/>
<dbReference type="EMBL" id="CAJPDR010000270">
    <property type="protein sequence ID" value="CAF9929589.1"/>
    <property type="molecule type" value="Genomic_DNA"/>
</dbReference>
<proteinExistence type="predicted"/>
<name>A0A8H3IWE2_9LECA</name>
<dbReference type="Proteomes" id="UP000664203">
    <property type="component" value="Unassembled WGS sequence"/>
</dbReference>
<protein>
    <submittedName>
        <fullName evidence="2">Uncharacterized protein</fullName>
    </submittedName>
</protein>
<feature type="region of interest" description="Disordered" evidence="1">
    <location>
        <begin position="18"/>
        <end position="72"/>
    </location>
</feature>
<sequence>MILRIVQGSKSAFRWVLKGRPHPGTRQKDLTSLSPAFNASPQRSHSARYSEQSARKPPSPSTFTTREPGTKPARACIFSMTSPTIKKPHAPPSAMLQKLIELATVPYHRLTSRTPSPAPSSSPVTITTMKAVIPSKKPSRVSPRANKGLFTSTKLDEEQTPLLPQKAGKKKPTNKAPSTKKTPKAIRKARAPKKQAPSPPSWRSRKDRAADRAAPARAAVDPKAK</sequence>
<evidence type="ECO:0000256" key="1">
    <source>
        <dbReference type="SAM" id="MobiDB-lite"/>
    </source>
</evidence>
<organism evidence="2 3">
    <name type="scientific">Alectoria fallacina</name>
    <dbReference type="NCBI Taxonomy" id="1903189"/>
    <lineage>
        <taxon>Eukaryota</taxon>
        <taxon>Fungi</taxon>
        <taxon>Dikarya</taxon>
        <taxon>Ascomycota</taxon>
        <taxon>Pezizomycotina</taxon>
        <taxon>Lecanoromycetes</taxon>
        <taxon>OSLEUM clade</taxon>
        <taxon>Lecanoromycetidae</taxon>
        <taxon>Lecanorales</taxon>
        <taxon>Lecanorineae</taxon>
        <taxon>Parmeliaceae</taxon>
        <taxon>Alectoria</taxon>
    </lineage>
</organism>
<dbReference type="AlphaFoldDB" id="A0A8H3IWE2"/>
<evidence type="ECO:0000313" key="3">
    <source>
        <dbReference type="Proteomes" id="UP000664203"/>
    </source>
</evidence>
<evidence type="ECO:0000313" key="2">
    <source>
        <dbReference type="EMBL" id="CAF9929589.1"/>
    </source>
</evidence>
<feature type="region of interest" description="Disordered" evidence="1">
    <location>
        <begin position="131"/>
        <end position="225"/>
    </location>
</feature>
<gene>
    <name evidence="2" type="ORF">ALECFALPRED_004411</name>
</gene>
<feature type="compositionally biased region" description="Polar residues" evidence="1">
    <location>
        <begin position="30"/>
        <end position="52"/>
    </location>
</feature>
<reference evidence="2" key="1">
    <citation type="submission" date="2021-03" db="EMBL/GenBank/DDBJ databases">
        <authorList>
            <person name="Tagirdzhanova G."/>
        </authorList>
    </citation>
    <scope>NUCLEOTIDE SEQUENCE</scope>
</reference>
<accession>A0A8H3IWE2</accession>